<evidence type="ECO:0000256" key="4">
    <source>
        <dbReference type="ARBA" id="ARBA00023136"/>
    </source>
</evidence>
<dbReference type="PANTHER" id="PTHR33048:SF42">
    <property type="entry name" value="INTEGRAL MEMBRANE PROTEIN"/>
    <property type="match status" value="1"/>
</dbReference>
<dbReference type="InterPro" id="IPR052337">
    <property type="entry name" value="SAT4-like"/>
</dbReference>
<comment type="similarity">
    <text evidence="5">Belongs to the SAT4 family.</text>
</comment>
<feature type="transmembrane region" description="Helical" evidence="7">
    <location>
        <begin position="126"/>
        <end position="147"/>
    </location>
</feature>
<dbReference type="EMBL" id="DF977529">
    <property type="protein sequence ID" value="GAP92933.1"/>
    <property type="molecule type" value="Genomic_DNA"/>
</dbReference>
<dbReference type="OrthoDB" id="5417887at2759"/>
<feature type="compositionally biased region" description="Basic and acidic residues" evidence="6">
    <location>
        <begin position="303"/>
        <end position="340"/>
    </location>
</feature>
<evidence type="ECO:0000313" key="9">
    <source>
        <dbReference type="EMBL" id="GAP92933.1"/>
    </source>
</evidence>
<keyword evidence="10" id="KW-1185">Reference proteome</keyword>
<reference evidence="9" key="1">
    <citation type="submission" date="2016-03" db="EMBL/GenBank/DDBJ databases">
        <title>Draft genome sequence of Rosellinia necatrix.</title>
        <authorList>
            <person name="Kanematsu S."/>
        </authorList>
    </citation>
    <scope>NUCLEOTIDE SEQUENCE [LARGE SCALE GENOMIC DNA]</scope>
    <source>
        <strain evidence="9">W97</strain>
    </source>
</reference>
<dbReference type="PANTHER" id="PTHR33048">
    <property type="entry name" value="PTH11-LIKE INTEGRAL MEMBRANE PROTEIN (AFU_ORTHOLOGUE AFUA_5G11245)"/>
    <property type="match status" value="1"/>
</dbReference>
<keyword evidence="2 7" id="KW-0812">Transmembrane</keyword>
<evidence type="ECO:0000256" key="7">
    <source>
        <dbReference type="SAM" id="Phobius"/>
    </source>
</evidence>
<feature type="transmembrane region" description="Helical" evidence="7">
    <location>
        <begin position="87"/>
        <end position="114"/>
    </location>
</feature>
<dbReference type="Pfam" id="PF20684">
    <property type="entry name" value="Fung_rhodopsin"/>
    <property type="match status" value="1"/>
</dbReference>
<feature type="region of interest" description="Disordered" evidence="6">
    <location>
        <begin position="290"/>
        <end position="340"/>
    </location>
</feature>
<feature type="transmembrane region" description="Helical" evidence="7">
    <location>
        <begin position="208"/>
        <end position="230"/>
    </location>
</feature>
<comment type="subcellular location">
    <subcellularLocation>
        <location evidence="1">Membrane</location>
        <topology evidence="1">Multi-pass membrane protein</topology>
    </subcellularLocation>
</comment>
<feature type="transmembrane region" description="Helical" evidence="7">
    <location>
        <begin position="178"/>
        <end position="196"/>
    </location>
</feature>
<feature type="transmembrane region" description="Helical" evidence="7">
    <location>
        <begin position="44"/>
        <end position="67"/>
    </location>
</feature>
<evidence type="ECO:0000313" key="10">
    <source>
        <dbReference type="Proteomes" id="UP000054516"/>
    </source>
</evidence>
<dbReference type="Proteomes" id="UP000054516">
    <property type="component" value="Unassembled WGS sequence"/>
</dbReference>
<feature type="transmembrane region" description="Helical" evidence="7">
    <location>
        <begin position="250"/>
        <end position="269"/>
    </location>
</feature>
<dbReference type="AlphaFoldDB" id="A0A1W2TW84"/>
<accession>A0A1W2TW84</accession>
<dbReference type="OMA" id="FRLTEGW"/>
<proteinExistence type="inferred from homology"/>
<name>A0A1W2TW84_ROSNE</name>
<evidence type="ECO:0000256" key="6">
    <source>
        <dbReference type="SAM" id="MobiDB-lite"/>
    </source>
</evidence>
<dbReference type="GO" id="GO:0016020">
    <property type="term" value="C:membrane"/>
    <property type="evidence" value="ECO:0007669"/>
    <property type="project" value="UniProtKB-SubCell"/>
</dbReference>
<keyword evidence="4 7" id="KW-0472">Membrane</keyword>
<protein>
    <recommendedName>
        <fullName evidence="8">Rhodopsin domain-containing protein</fullName>
    </recommendedName>
</protein>
<organism evidence="9">
    <name type="scientific">Rosellinia necatrix</name>
    <name type="common">White root-rot fungus</name>
    <dbReference type="NCBI Taxonomy" id="77044"/>
    <lineage>
        <taxon>Eukaryota</taxon>
        <taxon>Fungi</taxon>
        <taxon>Dikarya</taxon>
        <taxon>Ascomycota</taxon>
        <taxon>Pezizomycotina</taxon>
        <taxon>Sordariomycetes</taxon>
        <taxon>Xylariomycetidae</taxon>
        <taxon>Xylariales</taxon>
        <taxon>Xylariaceae</taxon>
        <taxon>Rosellinia</taxon>
    </lineage>
</organism>
<dbReference type="InterPro" id="IPR049326">
    <property type="entry name" value="Rhodopsin_dom_fungi"/>
</dbReference>
<feature type="domain" description="Rhodopsin" evidence="8">
    <location>
        <begin position="28"/>
        <end position="270"/>
    </location>
</feature>
<sequence>MTGTESNAPRLGSTVWSLTSVCIFFTGLRIYLRLKFRGGLWWDDWILLSAMLFLLLQATFIQLTIVLGFGQHLSVITSTHPENIFPIILYGQVGVTFVRLAANAARISFAVTLLRIASSRRWWRRFVWFSIVTLLAVMVPAILFLWVSCRPYKKNFDMSIPGVCIDDNVGLGYSIFEAAYNAWIDFVLVFLPWNIISGLKIRRTEKIGACLAMSIGVFSGAVTIVKAAYINKVSLNDFSYDGTDVTIWSIVEPATLIIAASIPALRVLIMKKTKQFKKDSKLVERQEESQRSEVIDEIQLTKVDNRENMESPAEDDWRGDRDSHATTKAYEEDSSNRSVL</sequence>
<keyword evidence="3 7" id="KW-1133">Transmembrane helix</keyword>
<evidence type="ECO:0000256" key="1">
    <source>
        <dbReference type="ARBA" id="ARBA00004141"/>
    </source>
</evidence>
<evidence type="ECO:0000256" key="3">
    <source>
        <dbReference type="ARBA" id="ARBA00022989"/>
    </source>
</evidence>
<evidence type="ECO:0000256" key="2">
    <source>
        <dbReference type="ARBA" id="ARBA00022692"/>
    </source>
</evidence>
<evidence type="ECO:0000256" key="5">
    <source>
        <dbReference type="ARBA" id="ARBA00038359"/>
    </source>
</evidence>
<gene>
    <name evidence="9" type="ORF">SAMD00023353_8400270</name>
</gene>
<evidence type="ECO:0000259" key="8">
    <source>
        <dbReference type="Pfam" id="PF20684"/>
    </source>
</evidence>
<feature type="transmembrane region" description="Helical" evidence="7">
    <location>
        <begin position="15"/>
        <end position="32"/>
    </location>
</feature>